<sequence>MNEYVLFEDLKRYLGIDSTETDDDTLLSLLCEAASRIWDGWTARRFYPRSETRYYDHPERDSSILLLDDDLLEVTTLTTENTGTTIGSTDRLLRCGRSWNMMPYDRVELKSDGTTTTFSFSGTPQKANALTGIWGYHEDWANAWVDSQDTTENDPLAAAGTSITVNDADGANLYGTTPRFKVGQLLKIESEYLYVSAKSETTNALTVVRGVNGTTAAAHDQNTAIYIYQPMHQIVQAVKRLAGYLYKQKDSQVFDVTAFPEAGVMEIPQGLPRDVKLLIPMYRKSTVR</sequence>
<accession>A0A6M3J628</accession>
<gene>
    <name evidence="2" type="ORF">MM415A00233_0019</name>
    <name evidence="1" type="ORF">MM415B00478_0052</name>
</gene>
<dbReference type="AlphaFoldDB" id="A0A6M3J628"/>
<organism evidence="1">
    <name type="scientific">viral metagenome</name>
    <dbReference type="NCBI Taxonomy" id="1070528"/>
    <lineage>
        <taxon>unclassified sequences</taxon>
        <taxon>metagenomes</taxon>
        <taxon>organismal metagenomes</taxon>
    </lineage>
</organism>
<proteinExistence type="predicted"/>
<evidence type="ECO:0000313" key="1">
    <source>
        <dbReference type="EMBL" id="QJA64655.1"/>
    </source>
</evidence>
<reference evidence="1" key="1">
    <citation type="submission" date="2020-03" db="EMBL/GenBank/DDBJ databases">
        <title>The deep terrestrial virosphere.</title>
        <authorList>
            <person name="Holmfeldt K."/>
            <person name="Nilsson E."/>
            <person name="Simone D."/>
            <person name="Lopez-Fernandez M."/>
            <person name="Wu X."/>
            <person name="de Brujin I."/>
            <person name="Lundin D."/>
            <person name="Andersson A."/>
            <person name="Bertilsson S."/>
            <person name="Dopson M."/>
        </authorList>
    </citation>
    <scope>NUCLEOTIDE SEQUENCE</scope>
    <source>
        <strain evidence="2">MM415A00233</strain>
        <strain evidence="1">MM415B00478</strain>
    </source>
</reference>
<protein>
    <submittedName>
        <fullName evidence="1">Uncharacterized protein</fullName>
    </submittedName>
</protein>
<dbReference type="CDD" id="cd08054">
    <property type="entry name" value="gp6"/>
    <property type="match status" value="1"/>
</dbReference>
<evidence type="ECO:0000313" key="2">
    <source>
        <dbReference type="EMBL" id="QJA84017.1"/>
    </source>
</evidence>
<dbReference type="EMBL" id="MT142522">
    <property type="protein sequence ID" value="QJA84017.1"/>
    <property type="molecule type" value="Genomic_DNA"/>
</dbReference>
<dbReference type="EMBL" id="MT141523">
    <property type="protein sequence ID" value="QJA64655.1"/>
    <property type="molecule type" value="Genomic_DNA"/>
</dbReference>
<name>A0A6M3J628_9ZZZZ</name>